<sequence>MSRLPQSTDTLNSLPIKVLTPSKVLYRVSSTKHQSPVFFSKFSGNRWTPQEGEPGICYFSLSQTGAIAETVCRNAAFLEESEKHVSLSALSRLGMYSVGFDSPIRVLDFTVSNLGRYRLDAGILADYDPEREPPYKFCPAWSSHAVSLGLDGILYRSRHVVDEFCLALFENAYTDKHSVFSSTSLDYPDYLAILDEVFDWAID</sequence>
<evidence type="ECO:0000313" key="2">
    <source>
        <dbReference type="EMBL" id="KKN21486.1"/>
    </source>
</evidence>
<evidence type="ECO:0000259" key="1">
    <source>
        <dbReference type="SMART" id="SM00953"/>
    </source>
</evidence>
<protein>
    <recommendedName>
        <fullName evidence="1">RES domain-containing protein</fullName>
    </recommendedName>
</protein>
<dbReference type="SMART" id="SM00953">
    <property type="entry name" value="RES"/>
    <property type="match status" value="1"/>
</dbReference>
<gene>
    <name evidence="2" type="ORF">LCGC14_0924850</name>
</gene>
<feature type="domain" description="RES" evidence="1">
    <location>
        <begin position="38"/>
        <end position="179"/>
    </location>
</feature>
<dbReference type="InterPro" id="IPR014914">
    <property type="entry name" value="RES_dom"/>
</dbReference>
<accession>A0A0F9R8F2</accession>
<comment type="caution">
    <text evidence="2">The sequence shown here is derived from an EMBL/GenBank/DDBJ whole genome shotgun (WGS) entry which is preliminary data.</text>
</comment>
<organism evidence="2">
    <name type="scientific">marine sediment metagenome</name>
    <dbReference type="NCBI Taxonomy" id="412755"/>
    <lineage>
        <taxon>unclassified sequences</taxon>
        <taxon>metagenomes</taxon>
        <taxon>ecological metagenomes</taxon>
    </lineage>
</organism>
<dbReference type="Pfam" id="PF08808">
    <property type="entry name" value="RES"/>
    <property type="match status" value="1"/>
</dbReference>
<dbReference type="EMBL" id="LAZR01003144">
    <property type="protein sequence ID" value="KKN21486.1"/>
    <property type="molecule type" value="Genomic_DNA"/>
</dbReference>
<proteinExistence type="predicted"/>
<reference evidence="2" key="1">
    <citation type="journal article" date="2015" name="Nature">
        <title>Complex archaea that bridge the gap between prokaryotes and eukaryotes.</title>
        <authorList>
            <person name="Spang A."/>
            <person name="Saw J.H."/>
            <person name="Jorgensen S.L."/>
            <person name="Zaremba-Niedzwiedzka K."/>
            <person name="Martijn J."/>
            <person name="Lind A.E."/>
            <person name="van Eijk R."/>
            <person name="Schleper C."/>
            <person name="Guy L."/>
            <person name="Ettema T.J."/>
        </authorList>
    </citation>
    <scope>NUCLEOTIDE SEQUENCE</scope>
</reference>
<dbReference type="AlphaFoldDB" id="A0A0F9R8F2"/>
<name>A0A0F9R8F2_9ZZZZ</name>